<dbReference type="InterPro" id="IPR026171">
    <property type="entry name" value="FANCI"/>
</dbReference>
<dbReference type="AlphaFoldDB" id="A0A8X7VV30"/>
<gene>
    <name evidence="2" type="ORF">Bca52824_020477</name>
</gene>
<dbReference type="Pfam" id="PF14675">
    <property type="entry name" value="FANCI_S1"/>
    <property type="match status" value="1"/>
</dbReference>
<evidence type="ECO:0000313" key="3">
    <source>
        <dbReference type="Proteomes" id="UP000886595"/>
    </source>
</evidence>
<dbReference type="PANTHER" id="PTHR21818:SF0">
    <property type="entry name" value="FANCONI ANEMIA GROUP I PROTEIN"/>
    <property type="match status" value="1"/>
</dbReference>
<proteinExistence type="predicted"/>
<sequence length="130" mass="14528">MISLAKELPFLDKGRKTELLEKVFSGVKCIDLQNLPSLVYQLLVLASKGFYKREVIGGVVFFFGSKAESRVAYVLKQIEGTILLHANFAVKQDPSLGQEVVVLRISGLLIILRSRFCFRLLGSESSVRTH</sequence>
<comment type="caution">
    <text evidence="2">The sequence shown here is derived from an EMBL/GenBank/DDBJ whole genome shotgun (WGS) entry which is preliminary data.</text>
</comment>
<dbReference type="Proteomes" id="UP000886595">
    <property type="component" value="Unassembled WGS sequence"/>
</dbReference>
<dbReference type="GO" id="GO:0070182">
    <property type="term" value="F:DNA polymerase binding"/>
    <property type="evidence" value="ECO:0007669"/>
    <property type="project" value="TreeGrafter"/>
</dbReference>
<feature type="domain" description="FANCI solenoid 1" evidence="1">
    <location>
        <begin position="11"/>
        <end position="68"/>
    </location>
</feature>
<reference evidence="2 3" key="1">
    <citation type="submission" date="2020-02" db="EMBL/GenBank/DDBJ databases">
        <authorList>
            <person name="Ma Q."/>
            <person name="Huang Y."/>
            <person name="Song X."/>
            <person name="Pei D."/>
        </authorList>
    </citation>
    <scope>NUCLEOTIDE SEQUENCE [LARGE SCALE GENOMIC DNA]</scope>
    <source>
        <strain evidence="2">Sxm20200214</strain>
        <tissue evidence="2">Leaf</tissue>
    </source>
</reference>
<keyword evidence="3" id="KW-1185">Reference proteome</keyword>
<dbReference type="PANTHER" id="PTHR21818">
    <property type="entry name" value="BC025462 PROTEIN"/>
    <property type="match status" value="1"/>
</dbReference>
<dbReference type="GO" id="GO:0006281">
    <property type="term" value="P:DNA repair"/>
    <property type="evidence" value="ECO:0007669"/>
    <property type="project" value="InterPro"/>
</dbReference>
<evidence type="ECO:0000313" key="2">
    <source>
        <dbReference type="EMBL" id="KAG2317355.1"/>
    </source>
</evidence>
<protein>
    <recommendedName>
        <fullName evidence="1">FANCI solenoid 1 domain-containing protein</fullName>
    </recommendedName>
</protein>
<organism evidence="2 3">
    <name type="scientific">Brassica carinata</name>
    <name type="common">Ethiopian mustard</name>
    <name type="synonym">Abyssinian cabbage</name>
    <dbReference type="NCBI Taxonomy" id="52824"/>
    <lineage>
        <taxon>Eukaryota</taxon>
        <taxon>Viridiplantae</taxon>
        <taxon>Streptophyta</taxon>
        <taxon>Embryophyta</taxon>
        <taxon>Tracheophyta</taxon>
        <taxon>Spermatophyta</taxon>
        <taxon>Magnoliopsida</taxon>
        <taxon>eudicotyledons</taxon>
        <taxon>Gunneridae</taxon>
        <taxon>Pentapetalae</taxon>
        <taxon>rosids</taxon>
        <taxon>malvids</taxon>
        <taxon>Brassicales</taxon>
        <taxon>Brassicaceae</taxon>
        <taxon>Brassiceae</taxon>
        <taxon>Brassica</taxon>
    </lineage>
</organism>
<dbReference type="InterPro" id="IPR029308">
    <property type="entry name" value="FANCI_S1"/>
</dbReference>
<evidence type="ECO:0000259" key="1">
    <source>
        <dbReference type="Pfam" id="PF14675"/>
    </source>
</evidence>
<accession>A0A8X7VV30</accession>
<name>A0A8X7VV30_BRACI</name>
<dbReference type="EMBL" id="JAAMPC010000004">
    <property type="protein sequence ID" value="KAG2317355.1"/>
    <property type="molecule type" value="Genomic_DNA"/>
</dbReference>
<dbReference type="OrthoDB" id="195089at2759"/>